<dbReference type="EMBL" id="MU004449">
    <property type="protein sequence ID" value="KAF2650623.1"/>
    <property type="molecule type" value="Genomic_DNA"/>
</dbReference>
<accession>A0A6A6SVJ8</accession>
<dbReference type="AlphaFoldDB" id="A0A6A6SVJ8"/>
<evidence type="ECO:0000313" key="3">
    <source>
        <dbReference type="EMBL" id="KAF2650623.1"/>
    </source>
</evidence>
<feature type="region of interest" description="Disordered" evidence="1">
    <location>
        <begin position="431"/>
        <end position="454"/>
    </location>
</feature>
<feature type="chain" id="PRO_5025587657" evidence="2">
    <location>
        <begin position="19"/>
        <end position="610"/>
    </location>
</feature>
<reference evidence="3" key="1">
    <citation type="journal article" date="2020" name="Stud. Mycol.">
        <title>101 Dothideomycetes genomes: a test case for predicting lifestyles and emergence of pathogens.</title>
        <authorList>
            <person name="Haridas S."/>
            <person name="Albert R."/>
            <person name="Binder M."/>
            <person name="Bloem J."/>
            <person name="Labutti K."/>
            <person name="Salamov A."/>
            <person name="Andreopoulos B."/>
            <person name="Baker S."/>
            <person name="Barry K."/>
            <person name="Bills G."/>
            <person name="Bluhm B."/>
            <person name="Cannon C."/>
            <person name="Castanera R."/>
            <person name="Culley D."/>
            <person name="Daum C."/>
            <person name="Ezra D."/>
            <person name="Gonzalez J."/>
            <person name="Henrissat B."/>
            <person name="Kuo A."/>
            <person name="Liang C."/>
            <person name="Lipzen A."/>
            <person name="Lutzoni F."/>
            <person name="Magnuson J."/>
            <person name="Mondo S."/>
            <person name="Nolan M."/>
            <person name="Ohm R."/>
            <person name="Pangilinan J."/>
            <person name="Park H.-J."/>
            <person name="Ramirez L."/>
            <person name="Alfaro M."/>
            <person name="Sun H."/>
            <person name="Tritt A."/>
            <person name="Yoshinaga Y."/>
            <person name="Zwiers L.-H."/>
            <person name="Turgeon B."/>
            <person name="Goodwin S."/>
            <person name="Spatafora J."/>
            <person name="Crous P."/>
            <person name="Grigoriev I."/>
        </authorList>
    </citation>
    <scope>NUCLEOTIDE SEQUENCE</scope>
    <source>
        <strain evidence="3">CBS 122681</strain>
    </source>
</reference>
<evidence type="ECO:0000256" key="1">
    <source>
        <dbReference type="SAM" id="MobiDB-lite"/>
    </source>
</evidence>
<sequence>MLSPEFLFAVLPLSVVPAQGPRQSTSDPERSMSMGAEWDALEALLQDHREGSQPRKLLTLFEELIDAFAGAKAATAESPGVEWTIKVLQASGIPPGSLISCESLCRHFKTGLHGECSCWFPWSEMPAACIVGSLDWRSIEDGDIGRKWFPHLRHSTPTTDGYELAREWRLAQRKFRNRRLRRPVVKKHLIESHGFAKDYQGTDKLAVAFLNWSDGRLAGPSWRRPQALLELEGTDFEIVSDHPRSTDPGVSSITVSDRAEAPVSVPLNMFDEVLSGLMEITSHGDEETSGRVDGEVQTMDEALNMPTVGGMGEAAVGLVIRPVSRQGHYTTPFHPSSLRSTLMARSEEEGLLPEPTLPARAMNLDDDPILAPAPLRRVSMEALDVNTSRVMPLPLHSLDAIEEESDLEMEPPPATSSTFVPVRGTCLVMGRPAGNRNKEPSGSAISQKGDPSTHIGPPHNHSVVAPELGGVQMRSRSSFLYEPELDIDSAGENQPCTFQGVAEHAIWNLSAQIRASLHQEMVLGNLRTNLQEACDTAVLNLQMNRMSLQQEQKEGVRRYSQQWGQFQDMPSHQEEHLYHEQGPFREHDSDLHHQQGPGKVDQQPDLGDAG</sequence>
<name>A0A6A6SVJ8_9PLEO</name>
<evidence type="ECO:0000313" key="4">
    <source>
        <dbReference type="Proteomes" id="UP000799324"/>
    </source>
</evidence>
<evidence type="ECO:0000256" key="2">
    <source>
        <dbReference type="SAM" id="SignalP"/>
    </source>
</evidence>
<feature type="region of interest" description="Disordered" evidence="1">
    <location>
        <begin position="570"/>
        <end position="610"/>
    </location>
</feature>
<organism evidence="3 4">
    <name type="scientific">Lophiostoma macrostomum CBS 122681</name>
    <dbReference type="NCBI Taxonomy" id="1314788"/>
    <lineage>
        <taxon>Eukaryota</taxon>
        <taxon>Fungi</taxon>
        <taxon>Dikarya</taxon>
        <taxon>Ascomycota</taxon>
        <taxon>Pezizomycotina</taxon>
        <taxon>Dothideomycetes</taxon>
        <taxon>Pleosporomycetidae</taxon>
        <taxon>Pleosporales</taxon>
        <taxon>Lophiostomataceae</taxon>
        <taxon>Lophiostoma</taxon>
    </lineage>
</organism>
<dbReference type="Proteomes" id="UP000799324">
    <property type="component" value="Unassembled WGS sequence"/>
</dbReference>
<protein>
    <submittedName>
        <fullName evidence="3">Uncharacterized protein</fullName>
    </submittedName>
</protein>
<feature type="compositionally biased region" description="Basic and acidic residues" evidence="1">
    <location>
        <begin position="571"/>
        <end position="593"/>
    </location>
</feature>
<proteinExistence type="predicted"/>
<keyword evidence="2" id="KW-0732">Signal</keyword>
<keyword evidence="4" id="KW-1185">Reference proteome</keyword>
<gene>
    <name evidence="3" type="ORF">K491DRAFT_125982</name>
</gene>
<feature type="signal peptide" evidence="2">
    <location>
        <begin position="1"/>
        <end position="18"/>
    </location>
</feature>